<sequence length="1567" mass="172809">MDAEVLRARGKLERAVERLRRTGLRVLDALQTQNEDSRTAAMSLLEVIATTLESSLTEDGTCFRQSSETKSTLTSLVDVLFSLARSRLLPADVESYTPTLSYIERAVVAVSAIPAGTITSEDTATFFRCISGTLHNLGGTLYTAGRLGGAVRFLKEGCVLGRRVVAMYGSACTDQQIEENGKEKEGRQQLEEQLFRRYELLGVCHSKIGDRKLAYECFVESVRTFPYTHHRSSFSSLEPFAPSAPLTLKQLSSIVERLTYTATCELFLSPARVALSHISHAFSRSESTAESTSTPGRSPTFPSDPRSAAEIVGALLTHQLTMSLTSVYNPSWAPIQRARVLVTALGVAWRDGQGEGDASTRFNVDRMGQEALKLLGQESLSVGMASLVPPTESRHVDGATRVSHGCLQFTIRERRLQVPGGNWLAQVLGPKQRDRPRGIKKGAFGRRCRHQILQKGEGGGAHPNRNLTKGLPAQAYSVICVDLAREFVKLGKSKRASALFNKCANALKAGEVPDEVRLQYLLGRAEVLALGDNVAASASAYRDAQSLEAAVAAEDKTMPTAKRIRMRVERLERAALACRVFAAIQYTKDNIVGALCSMLQSLRLWNRAIDALSRLASPSLTNTASKSTESENPFEVPSKTDQNQAPSTAPAPAHSKATPTPTDALSWRLLSHLVSTLFSLAHAYHVRGSPREALYFVQQILDLAESTRAPAVVARACILRGEVLLGQGALNEGREALEKAASLLGGVLGIDSVDAQRLKGDYEVVEEGDPREHYERAWKMLDELERKIMSFDGGRRKSSLEPVGTLVHGGQGMVVPKLSSAILRRHIWLLRNDGGIILKDLVERLMALPPSAEIKGEEHAIMGKLTLHRVYEQFRSDMFLSSLTESTVALPMGMSGEKEPSLVPANRDILGALEDAEKLFWADLALTSRRGAVAHVREASVLLAMIRALQSSLGKGNADAPLLAARLLDASSAITLHREMLEAIPHKFTDVKADDLQWPVMTTDGSPLAVDLRRCNPFGASVPSAPDSDDDDDDARRAYWSALEKKYTSLVLSPSSLVESPPKLPPHWTVIHITLTPDKSSMFISRLHTPSSQPLLFCVPLRGRRDTEEGDESRLMLEDALRELREIVRLSDEGTRQAVYVKSDDARARTEWWAERAALDKRLQVLLENIEFCWLGAFKTILSPPTTLSAGLVEDLRTRLEKLFKRSLPRVKRKTKLRLDDALLACFSNLSPKCRDEELEDLVYFILDLYQFHGVAIAISEVDMDQVTVDLRTVLEEHAAARRKAQVMPVQDSHTFLVLDRSLQSIPWESLPVLRGQSVSRIPSLEFLLDRVHLAAMERERDGEDKDAVIDRIRVDAHKTYYVLNPSGDLKGTEGRFSSWLKGMHKVGWEGITGRAPSEQELLNALSRKDLVIYFGHGGGEQYARSHKIRHLQRCAATMLWGCSSGALREMGEFDRIGTPYNYMVAGCPTLVANLWDVTDRDVDKFTQGVFDQLGLGREGTGQGGEGTSVVTAVARSREVCKLKSSGISSHYDIVEQLFFVVLAGHPDRSATLFTYFSFVPDPNRAT</sequence>
<dbReference type="GO" id="GO:0006508">
    <property type="term" value="P:proteolysis"/>
    <property type="evidence" value="ECO:0007669"/>
    <property type="project" value="InterPro"/>
</dbReference>
<evidence type="ECO:0000256" key="2">
    <source>
        <dbReference type="ARBA" id="ARBA00012489"/>
    </source>
</evidence>
<dbReference type="InterPro" id="IPR019734">
    <property type="entry name" value="TPR_rpt"/>
</dbReference>
<gene>
    <name evidence="7" type="ORF">L210DRAFT_3642660</name>
</gene>
<evidence type="ECO:0000256" key="3">
    <source>
        <dbReference type="ARBA" id="ARBA00022801"/>
    </source>
</evidence>
<dbReference type="Pfam" id="PF03568">
    <property type="entry name" value="Separin_C"/>
    <property type="match status" value="1"/>
</dbReference>
<dbReference type="GO" id="GO:0004197">
    <property type="term" value="F:cysteine-type endopeptidase activity"/>
    <property type="evidence" value="ECO:0007669"/>
    <property type="project" value="InterPro"/>
</dbReference>
<feature type="domain" description="Peptidase C50" evidence="6">
    <location>
        <begin position="1357"/>
        <end position="1454"/>
    </location>
</feature>
<reference evidence="7" key="2">
    <citation type="journal article" date="2020" name="Nat. Commun.">
        <title>Large-scale genome sequencing of mycorrhizal fungi provides insights into the early evolution of symbiotic traits.</title>
        <authorList>
            <person name="Miyauchi S."/>
            <person name="Kiss E."/>
            <person name="Kuo A."/>
            <person name="Drula E."/>
            <person name="Kohler A."/>
            <person name="Sanchez-Garcia M."/>
            <person name="Morin E."/>
            <person name="Andreopoulos B."/>
            <person name="Barry K.W."/>
            <person name="Bonito G."/>
            <person name="Buee M."/>
            <person name="Carver A."/>
            <person name="Chen C."/>
            <person name="Cichocki N."/>
            <person name="Clum A."/>
            <person name="Culley D."/>
            <person name="Crous P.W."/>
            <person name="Fauchery L."/>
            <person name="Girlanda M."/>
            <person name="Hayes R.D."/>
            <person name="Keri Z."/>
            <person name="LaButti K."/>
            <person name="Lipzen A."/>
            <person name="Lombard V."/>
            <person name="Magnuson J."/>
            <person name="Maillard F."/>
            <person name="Murat C."/>
            <person name="Nolan M."/>
            <person name="Ohm R.A."/>
            <person name="Pangilinan J."/>
            <person name="Pereira M.F."/>
            <person name="Perotto S."/>
            <person name="Peter M."/>
            <person name="Pfister S."/>
            <person name="Riley R."/>
            <person name="Sitrit Y."/>
            <person name="Stielow J.B."/>
            <person name="Szollosi G."/>
            <person name="Zifcakova L."/>
            <person name="Stursova M."/>
            <person name="Spatafora J.W."/>
            <person name="Tedersoo L."/>
            <person name="Vaario L.M."/>
            <person name="Yamada A."/>
            <person name="Yan M."/>
            <person name="Wang P."/>
            <person name="Xu J."/>
            <person name="Bruns T."/>
            <person name="Baldrian P."/>
            <person name="Vilgalys R."/>
            <person name="Dunand C."/>
            <person name="Henrissat B."/>
            <person name="Grigoriev I.V."/>
            <person name="Hibbett D."/>
            <person name="Nagy L.G."/>
            <person name="Martin F.M."/>
        </authorList>
    </citation>
    <scope>NUCLEOTIDE SEQUENCE</scope>
    <source>
        <strain evidence="7">BED1</strain>
    </source>
</reference>
<evidence type="ECO:0000256" key="4">
    <source>
        <dbReference type="ARBA" id="ARBA00022829"/>
    </source>
</evidence>
<dbReference type="EC" id="3.4.22.49" evidence="2"/>
<dbReference type="GO" id="GO:0051307">
    <property type="term" value="P:meiotic chromosome separation"/>
    <property type="evidence" value="ECO:0007669"/>
    <property type="project" value="TreeGrafter"/>
</dbReference>
<dbReference type="Gene3D" id="1.25.40.10">
    <property type="entry name" value="Tetratricopeptide repeat domain"/>
    <property type="match status" value="1"/>
</dbReference>
<name>A0AAD4C2D2_BOLED</name>
<dbReference type="InterPro" id="IPR005314">
    <property type="entry name" value="Peptidase_C50"/>
</dbReference>
<dbReference type="GO" id="GO:0005634">
    <property type="term" value="C:nucleus"/>
    <property type="evidence" value="ECO:0007669"/>
    <property type="project" value="InterPro"/>
</dbReference>
<evidence type="ECO:0000259" key="6">
    <source>
        <dbReference type="PROSITE" id="PS51700"/>
    </source>
</evidence>
<dbReference type="GO" id="GO:0072686">
    <property type="term" value="C:mitotic spindle"/>
    <property type="evidence" value="ECO:0007669"/>
    <property type="project" value="TreeGrafter"/>
</dbReference>
<feature type="region of interest" description="Disordered" evidence="5">
    <location>
        <begin position="284"/>
        <end position="305"/>
    </location>
</feature>
<proteinExistence type="predicted"/>
<dbReference type="InterPro" id="IPR030397">
    <property type="entry name" value="SEPARIN_core_dom"/>
</dbReference>
<dbReference type="InterPro" id="IPR011990">
    <property type="entry name" value="TPR-like_helical_dom_sf"/>
</dbReference>
<feature type="compositionally biased region" description="Low complexity" evidence="5">
    <location>
        <begin position="284"/>
        <end position="294"/>
    </location>
</feature>
<organism evidence="7 8">
    <name type="scientific">Boletus edulis BED1</name>
    <dbReference type="NCBI Taxonomy" id="1328754"/>
    <lineage>
        <taxon>Eukaryota</taxon>
        <taxon>Fungi</taxon>
        <taxon>Dikarya</taxon>
        <taxon>Basidiomycota</taxon>
        <taxon>Agaricomycotina</taxon>
        <taxon>Agaricomycetes</taxon>
        <taxon>Agaricomycetidae</taxon>
        <taxon>Boletales</taxon>
        <taxon>Boletineae</taxon>
        <taxon>Boletaceae</taxon>
        <taxon>Boletoideae</taxon>
        <taxon>Boletus</taxon>
    </lineage>
</organism>
<dbReference type="PANTHER" id="PTHR12792">
    <property type="entry name" value="EXTRA SPINDLE POLES 1-RELATED"/>
    <property type="match status" value="1"/>
</dbReference>
<dbReference type="GO" id="GO:0005737">
    <property type="term" value="C:cytoplasm"/>
    <property type="evidence" value="ECO:0007669"/>
    <property type="project" value="TreeGrafter"/>
</dbReference>
<reference evidence="7" key="1">
    <citation type="submission" date="2019-10" db="EMBL/GenBank/DDBJ databases">
        <authorList>
            <consortium name="DOE Joint Genome Institute"/>
            <person name="Kuo A."/>
            <person name="Miyauchi S."/>
            <person name="Kiss E."/>
            <person name="Drula E."/>
            <person name="Kohler A."/>
            <person name="Sanchez-Garcia M."/>
            <person name="Andreopoulos B."/>
            <person name="Barry K.W."/>
            <person name="Bonito G."/>
            <person name="Buee M."/>
            <person name="Carver A."/>
            <person name="Chen C."/>
            <person name="Cichocki N."/>
            <person name="Clum A."/>
            <person name="Culley D."/>
            <person name="Crous P.W."/>
            <person name="Fauchery L."/>
            <person name="Girlanda M."/>
            <person name="Hayes R."/>
            <person name="Keri Z."/>
            <person name="LaButti K."/>
            <person name="Lipzen A."/>
            <person name="Lombard V."/>
            <person name="Magnuson J."/>
            <person name="Maillard F."/>
            <person name="Morin E."/>
            <person name="Murat C."/>
            <person name="Nolan M."/>
            <person name="Ohm R."/>
            <person name="Pangilinan J."/>
            <person name="Pereira M."/>
            <person name="Perotto S."/>
            <person name="Peter M."/>
            <person name="Riley R."/>
            <person name="Sitrit Y."/>
            <person name="Stielow B."/>
            <person name="Szollosi G."/>
            <person name="Zifcakova L."/>
            <person name="Stursova M."/>
            <person name="Spatafora J.W."/>
            <person name="Tedersoo L."/>
            <person name="Vaario L.-M."/>
            <person name="Yamada A."/>
            <person name="Yan M."/>
            <person name="Wang P."/>
            <person name="Xu J."/>
            <person name="Bruns T."/>
            <person name="Baldrian P."/>
            <person name="Vilgalys R."/>
            <person name="Henrissat B."/>
            <person name="Grigoriev I.V."/>
            <person name="Hibbett D."/>
            <person name="Nagy L.G."/>
            <person name="Martin F.M."/>
        </authorList>
    </citation>
    <scope>NUCLEOTIDE SEQUENCE</scope>
    <source>
        <strain evidence="7">BED1</strain>
    </source>
</reference>
<keyword evidence="4" id="KW-0159">Chromosome partition</keyword>
<dbReference type="Proteomes" id="UP001194468">
    <property type="component" value="Unassembled WGS sequence"/>
</dbReference>
<dbReference type="EMBL" id="WHUW01000005">
    <property type="protein sequence ID" value="KAF8446447.1"/>
    <property type="molecule type" value="Genomic_DNA"/>
</dbReference>
<keyword evidence="3" id="KW-0378">Hydrolase</keyword>
<evidence type="ECO:0000256" key="1">
    <source>
        <dbReference type="ARBA" id="ARBA00000451"/>
    </source>
</evidence>
<evidence type="ECO:0000313" key="8">
    <source>
        <dbReference type="Proteomes" id="UP001194468"/>
    </source>
</evidence>
<evidence type="ECO:0000313" key="7">
    <source>
        <dbReference type="EMBL" id="KAF8446447.1"/>
    </source>
</evidence>
<dbReference type="SMART" id="SM00028">
    <property type="entry name" value="TPR"/>
    <property type="match status" value="3"/>
</dbReference>
<dbReference type="PANTHER" id="PTHR12792:SF0">
    <property type="entry name" value="SEPARIN"/>
    <property type="match status" value="1"/>
</dbReference>
<comment type="caution">
    <text evidence="7">The sequence shown here is derived from an EMBL/GenBank/DDBJ whole genome shotgun (WGS) entry which is preliminary data.</text>
</comment>
<dbReference type="SUPFAM" id="SSF48452">
    <property type="entry name" value="TPR-like"/>
    <property type="match status" value="1"/>
</dbReference>
<keyword evidence="8" id="KW-1185">Reference proteome</keyword>
<feature type="compositionally biased region" description="Polar residues" evidence="5">
    <location>
        <begin position="620"/>
        <end position="631"/>
    </location>
</feature>
<dbReference type="GO" id="GO:0044732">
    <property type="term" value="C:mitotic spindle pole body"/>
    <property type="evidence" value="ECO:0007669"/>
    <property type="project" value="TreeGrafter"/>
</dbReference>
<protein>
    <recommendedName>
        <fullName evidence="2">separase</fullName>
        <ecNumber evidence="2">3.4.22.49</ecNumber>
    </recommendedName>
</protein>
<comment type="catalytic activity">
    <reaction evidence="1">
        <text>All bonds known to be hydrolyzed by this endopeptidase have arginine in P1 and an acidic residue in P4. P6 is often occupied by an acidic residue or by a hydroxy-amino-acid residue, the phosphorylation of which enhances cleavage.</text>
        <dbReference type="EC" id="3.4.22.49"/>
    </reaction>
</comment>
<accession>A0AAD4C2D2</accession>
<dbReference type="PROSITE" id="PS51700">
    <property type="entry name" value="SEPARIN"/>
    <property type="match status" value="1"/>
</dbReference>
<evidence type="ECO:0000256" key="5">
    <source>
        <dbReference type="SAM" id="MobiDB-lite"/>
    </source>
</evidence>
<feature type="region of interest" description="Disordered" evidence="5">
    <location>
        <begin position="620"/>
        <end position="660"/>
    </location>
</feature>